<evidence type="ECO:0000256" key="1">
    <source>
        <dbReference type="SAM" id="Phobius"/>
    </source>
</evidence>
<name>A0AAE9IQE1_CAEBR</name>
<feature type="transmembrane region" description="Helical" evidence="1">
    <location>
        <begin position="121"/>
        <end position="142"/>
    </location>
</feature>
<accession>A0AAE9IQE1</accession>
<proteinExistence type="predicted"/>
<gene>
    <name evidence="2" type="ORF">L3Y34_001791</name>
</gene>
<dbReference type="KEGG" id="cbr:CBG_09912"/>
<keyword evidence="1" id="KW-0472">Membrane</keyword>
<keyword evidence="1" id="KW-1133">Transmembrane helix</keyword>
<feature type="transmembrane region" description="Helical" evidence="1">
    <location>
        <begin position="49"/>
        <end position="71"/>
    </location>
</feature>
<evidence type="ECO:0000313" key="2">
    <source>
        <dbReference type="EMBL" id="ULU01734.1"/>
    </source>
</evidence>
<dbReference type="EMBL" id="CP090893">
    <property type="protein sequence ID" value="ULU01734.1"/>
    <property type="molecule type" value="Genomic_DNA"/>
</dbReference>
<dbReference type="RefSeq" id="XP_002641603.2">
    <property type="nucleotide sequence ID" value="XM_002641557.2"/>
</dbReference>
<dbReference type="Proteomes" id="UP000827892">
    <property type="component" value="Chromosome III"/>
</dbReference>
<sequence length="199" mass="22377">MGSALSRFFGSMFSLRETPTEIRPMILWFDVHLMASFSCLILLDPSVQVRVYFIFYLALLTLPATFIVAFGNAHWMKAAFFCQLIRSLFIAFHNITYPILVASWTAVENRQAFQEASNEEIIFSSAGYGFLIFLLSTAASIFEPAKLYHICHLQRMLAEAPELADSDVEMDDVNDDTISETTDVSSFVDLGLTGKMNVV</sequence>
<dbReference type="AlphaFoldDB" id="A0AAE9IQE1"/>
<keyword evidence="1" id="KW-0812">Transmembrane</keyword>
<organism evidence="2 3">
    <name type="scientific">Caenorhabditis briggsae</name>
    <dbReference type="NCBI Taxonomy" id="6238"/>
    <lineage>
        <taxon>Eukaryota</taxon>
        <taxon>Metazoa</taxon>
        <taxon>Ecdysozoa</taxon>
        <taxon>Nematoda</taxon>
        <taxon>Chromadorea</taxon>
        <taxon>Rhabditida</taxon>
        <taxon>Rhabditina</taxon>
        <taxon>Rhabditomorpha</taxon>
        <taxon>Rhabditoidea</taxon>
        <taxon>Rhabditidae</taxon>
        <taxon>Peloderinae</taxon>
        <taxon>Caenorhabditis</taxon>
    </lineage>
</organism>
<feature type="transmembrane region" description="Helical" evidence="1">
    <location>
        <begin position="78"/>
        <end position="101"/>
    </location>
</feature>
<reference evidence="2 3" key="1">
    <citation type="submission" date="2022-05" db="EMBL/GenBank/DDBJ databases">
        <title>Chromosome-level reference genomes for two strains of Caenorhabditis briggsae: an improved platform for comparative genomics.</title>
        <authorList>
            <person name="Stevens L."/>
            <person name="Andersen E.C."/>
        </authorList>
    </citation>
    <scope>NUCLEOTIDE SEQUENCE [LARGE SCALE GENOMIC DNA]</scope>
    <source>
        <strain evidence="2">QX1410_ONT</strain>
        <tissue evidence="2">Whole-organism</tissue>
    </source>
</reference>
<protein>
    <submittedName>
        <fullName evidence="2">Uncharacterized protein</fullName>
    </submittedName>
</protein>
<evidence type="ECO:0000313" key="3">
    <source>
        <dbReference type="Proteomes" id="UP000827892"/>
    </source>
</evidence>